<dbReference type="Pfam" id="PF17657">
    <property type="entry name" value="DNA_pol3_finger"/>
    <property type="match status" value="1"/>
</dbReference>
<proteinExistence type="inferred from homology"/>
<organism evidence="12 13">
    <name type="scientific">Paraconexibacter antarcticus</name>
    <dbReference type="NCBI Taxonomy" id="2949664"/>
    <lineage>
        <taxon>Bacteria</taxon>
        <taxon>Bacillati</taxon>
        <taxon>Actinomycetota</taxon>
        <taxon>Thermoleophilia</taxon>
        <taxon>Solirubrobacterales</taxon>
        <taxon>Paraconexibacteraceae</taxon>
        <taxon>Paraconexibacter</taxon>
    </lineage>
</organism>
<dbReference type="InterPro" id="IPR011708">
    <property type="entry name" value="DNA_pol3_alpha_NTPase_dom"/>
</dbReference>
<gene>
    <name evidence="12" type="primary">dnaE</name>
    <name evidence="12" type="ORF">NBH00_13125</name>
</gene>
<evidence type="ECO:0000313" key="12">
    <source>
        <dbReference type="EMBL" id="UTI62304.1"/>
    </source>
</evidence>
<evidence type="ECO:0000313" key="13">
    <source>
        <dbReference type="Proteomes" id="UP001056035"/>
    </source>
</evidence>
<dbReference type="SMART" id="SM00481">
    <property type="entry name" value="POLIIIAc"/>
    <property type="match status" value="1"/>
</dbReference>
<evidence type="ECO:0000256" key="3">
    <source>
        <dbReference type="ARBA" id="ARBA00012417"/>
    </source>
</evidence>
<dbReference type="NCBIfam" id="NF004226">
    <property type="entry name" value="PRK05673.1"/>
    <property type="match status" value="1"/>
</dbReference>
<keyword evidence="13" id="KW-1185">Reference proteome</keyword>
<dbReference type="PANTHER" id="PTHR32294:SF0">
    <property type="entry name" value="DNA POLYMERASE III SUBUNIT ALPHA"/>
    <property type="match status" value="1"/>
</dbReference>
<evidence type="ECO:0000256" key="5">
    <source>
        <dbReference type="ARBA" id="ARBA00022679"/>
    </source>
</evidence>
<evidence type="ECO:0000256" key="2">
    <source>
        <dbReference type="ARBA" id="ARBA00009496"/>
    </source>
</evidence>
<keyword evidence="8" id="KW-0239">DNA-directed DNA polymerase</keyword>
<dbReference type="EMBL" id="CP098502">
    <property type="protein sequence ID" value="UTI62304.1"/>
    <property type="molecule type" value="Genomic_DNA"/>
</dbReference>
<dbReference type="RefSeq" id="WP_254569042.1">
    <property type="nucleotide sequence ID" value="NZ_CP098502.1"/>
</dbReference>
<dbReference type="InterPro" id="IPR016195">
    <property type="entry name" value="Pol/histidinol_Pase-like"/>
</dbReference>
<dbReference type="PANTHER" id="PTHR32294">
    <property type="entry name" value="DNA POLYMERASE III SUBUNIT ALPHA"/>
    <property type="match status" value="1"/>
</dbReference>
<dbReference type="Gene3D" id="3.20.20.140">
    <property type="entry name" value="Metal-dependent hydrolases"/>
    <property type="match status" value="1"/>
</dbReference>
<dbReference type="EC" id="2.7.7.7" evidence="3"/>
<evidence type="ECO:0000256" key="7">
    <source>
        <dbReference type="ARBA" id="ARBA00022705"/>
    </source>
</evidence>
<evidence type="ECO:0000256" key="4">
    <source>
        <dbReference type="ARBA" id="ARBA00019114"/>
    </source>
</evidence>
<dbReference type="NCBIfam" id="TIGR00594">
    <property type="entry name" value="polc"/>
    <property type="match status" value="1"/>
</dbReference>
<dbReference type="Gene3D" id="1.10.150.870">
    <property type="match status" value="1"/>
</dbReference>
<reference evidence="12 13" key="1">
    <citation type="submission" date="2022-06" db="EMBL/GenBank/DDBJ databases">
        <title>Paraconexibacter antarcticus.</title>
        <authorList>
            <person name="Kim C.S."/>
        </authorList>
    </citation>
    <scope>NUCLEOTIDE SEQUENCE [LARGE SCALE GENOMIC DNA]</scope>
    <source>
        <strain evidence="12 13">02-257</strain>
    </source>
</reference>
<keyword evidence="6 12" id="KW-0548">Nucleotidyltransferase</keyword>
<accession>A0ABY5DNV9</accession>
<dbReference type="CDD" id="cd12113">
    <property type="entry name" value="PHP_PolIIIA_DnaE3"/>
    <property type="match status" value="1"/>
</dbReference>
<feature type="compositionally biased region" description="Basic and acidic residues" evidence="10">
    <location>
        <begin position="1204"/>
        <end position="1214"/>
    </location>
</feature>
<comment type="subcellular location">
    <subcellularLocation>
        <location evidence="1">Cytoplasm</location>
    </subcellularLocation>
</comment>
<protein>
    <recommendedName>
        <fullName evidence="4">DNA polymerase III subunit alpha</fullName>
        <ecNumber evidence="3">2.7.7.7</ecNumber>
    </recommendedName>
</protein>
<evidence type="ECO:0000259" key="11">
    <source>
        <dbReference type="SMART" id="SM00481"/>
    </source>
</evidence>
<comment type="similarity">
    <text evidence="2">Belongs to the DNA polymerase type-C family. DnaE subfamily.</text>
</comment>
<keyword evidence="7" id="KW-0235">DNA replication</keyword>
<feature type="region of interest" description="Disordered" evidence="10">
    <location>
        <begin position="1183"/>
        <end position="1214"/>
    </location>
</feature>
<dbReference type="SUPFAM" id="SSF89550">
    <property type="entry name" value="PHP domain-like"/>
    <property type="match status" value="1"/>
</dbReference>
<dbReference type="InterPro" id="IPR003141">
    <property type="entry name" value="Pol/His_phosphatase_N"/>
</dbReference>
<dbReference type="CDD" id="cd04485">
    <property type="entry name" value="DnaE_OBF"/>
    <property type="match status" value="1"/>
</dbReference>
<dbReference type="Pfam" id="PF07733">
    <property type="entry name" value="DNA_pol3_alpha"/>
    <property type="match status" value="1"/>
</dbReference>
<evidence type="ECO:0000256" key="8">
    <source>
        <dbReference type="ARBA" id="ARBA00022932"/>
    </source>
</evidence>
<dbReference type="Pfam" id="PF01336">
    <property type="entry name" value="tRNA_anti-codon"/>
    <property type="match status" value="1"/>
</dbReference>
<evidence type="ECO:0000256" key="10">
    <source>
        <dbReference type="SAM" id="MobiDB-lite"/>
    </source>
</evidence>
<dbReference type="InterPro" id="IPR040982">
    <property type="entry name" value="DNA_pol3_finger"/>
</dbReference>
<dbReference type="InterPro" id="IPR029460">
    <property type="entry name" value="DNAPol_HHH"/>
</dbReference>
<dbReference type="InterPro" id="IPR004013">
    <property type="entry name" value="PHP_dom"/>
</dbReference>
<name>A0ABY5DNV9_9ACTN</name>
<dbReference type="Pfam" id="PF14579">
    <property type="entry name" value="HHH_6"/>
    <property type="match status" value="1"/>
</dbReference>
<dbReference type="Proteomes" id="UP001056035">
    <property type="component" value="Chromosome"/>
</dbReference>
<dbReference type="InterPro" id="IPR004805">
    <property type="entry name" value="DnaE2/DnaE/PolC"/>
</dbReference>
<evidence type="ECO:0000256" key="6">
    <source>
        <dbReference type="ARBA" id="ARBA00022695"/>
    </source>
</evidence>
<comment type="catalytic activity">
    <reaction evidence="9">
        <text>DNA(n) + a 2'-deoxyribonucleoside 5'-triphosphate = DNA(n+1) + diphosphate</text>
        <dbReference type="Rhea" id="RHEA:22508"/>
        <dbReference type="Rhea" id="RHEA-COMP:17339"/>
        <dbReference type="Rhea" id="RHEA-COMP:17340"/>
        <dbReference type="ChEBI" id="CHEBI:33019"/>
        <dbReference type="ChEBI" id="CHEBI:61560"/>
        <dbReference type="ChEBI" id="CHEBI:173112"/>
        <dbReference type="EC" id="2.7.7.7"/>
    </reaction>
</comment>
<keyword evidence="5 12" id="KW-0808">Transferase</keyword>
<dbReference type="Pfam" id="PF02811">
    <property type="entry name" value="PHP"/>
    <property type="match status" value="1"/>
</dbReference>
<feature type="domain" description="Polymerase/histidinol phosphatase N-terminal" evidence="11">
    <location>
        <begin position="7"/>
        <end position="74"/>
    </location>
</feature>
<evidence type="ECO:0000256" key="9">
    <source>
        <dbReference type="ARBA" id="ARBA00049244"/>
    </source>
</evidence>
<evidence type="ECO:0000256" key="1">
    <source>
        <dbReference type="ARBA" id="ARBA00004496"/>
    </source>
</evidence>
<dbReference type="GO" id="GO:0003887">
    <property type="term" value="F:DNA-directed DNA polymerase activity"/>
    <property type="evidence" value="ECO:0007669"/>
    <property type="project" value="UniProtKB-EC"/>
</dbReference>
<dbReference type="InterPro" id="IPR041931">
    <property type="entry name" value="DNA_pol3_alpha_thumb_dom"/>
</dbReference>
<sequence>MSTPPVAHLHVHSEYSLLDGACKIEKLAERAASFGQPALGLTDHGVMNGAIEHYKACKKVGIKPLLGCEVYYVDDHADRPEPGSGRRIERNHLTLLARSDQGYRNLVKLSSLGFLEGLVGGKPGVDMAQLEAHSDGIIALSGCLAGRLCQRLINDRDDEAREYADQLVQAFGPGNVYFELQKNGIAAQEKANPGIERIARDLGASVVGTGDVHYLRKEDYHHHTALLCVQTKSTLAMPKMTFDTNEFFLKSNEEMAQDFAQWPEALAATVEIAERCEVEIPLGGQLIPRFLPEGEDERQYLRDRVMEGMHARYGMPLPAEAIERMEMELGVIDRMGFNAYFLIVWDFVKWAKDNGVAVGPGRGSAAGSLIAYTLNITDLDPIKHDLLFERFLNPERVSMPDIDIDFSVRGRERVMQYVVEKYGRESVAQIITFGKMLPRAATKDAARVLGHDYGVGDRLAKLIPDPEQGRSPTFESCLQDGQDLKAAYDSDPTAKQVIDVARGLEGIVRSNSIHAAAVVIAGMPLTDVVPLQLADARTTDEHGNKVYKQVTQFSMKPVEDLGLLKMDFLGLRNLDVIEDALDILERSTGTRPDMANLPMDDKATYDMLARGDSVGVFQFESEGMQGALQKVKPTEFDDLVALVSLYRPGAMDQIPTYARGKRDPESVQSRDERLDPIIGPTYGVILYQEQAMQISKALGGFSGAKADDLRKAIGKKNRAAMAELEPAFREGCARNGVAPQTIDWLWETNEKSADYSFNKSHAACYALISYRTAWLKANHPAEYMAALISSVMDTKDKVPFFAARCDEMGIEVLPPDVNLSDHEFVVVEGNIRFGLDAVKGVGYAAVEAIKAARDEGGPFSSLWEFCERVDPRAVNKKAIESLIKCGAFSSTGASRKGMLEVLEQAQGAGQKAQMDAQIGQGSIFDMFDAGGGDAPSAFSAPLHPPIPNEEFEQTELLALEKESIGLFLSAHPLKEVREALIVKTDYRLSELGNVKDQEWVKVGGIVTAAKKIRTKSGDPMMFATLDDLEGSVELLVFPKTLQEHEPQVDQVIIVRGKVDHGDKGTSVIVQEIKPFTPSAKEVEAAKEAVAKIPVGPQPIQYHVDATKLPRTIIDDLKYILETFPGESELVLALETTQGQRWLRFGDAYRVKSSPTLKAELDHLLGAATIRRPVVTEEVQVSVAVADDGHDGDPGPQEPSFAPGDEEHHSAPQPA</sequence>
<dbReference type="Gene3D" id="1.10.10.1600">
    <property type="entry name" value="Bacterial DNA polymerase III alpha subunit, thumb domain"/>
    <property type="match status" value="1"/>
</dbReference>
<dbReference type="InterPro" id="IPR004365">
    <property type="entry name" value="NA-bd_OB_tRNA"/>
</dbReference>